<organism evidence="1 2">
    <name type="scientific">Rhodoplanes roseus</name>
    <dbReference type="NCBI Taxonomy" id="29409"/>
    <lineage>
        <taxon>Bacteria</taxon>
        <taxon>Pseudomonadati</taxon>
        <taxon>Pseudomonadota</taxon>
        <taxon>Alphaproteobacteria</taxon>
        <taxon>Hyphomicrobiales</taxon>
        <taxon>Nitrobacteraceae</taxon>
        <taxon>Rhodoplanes</taxon>
    </lineage>
</organism>
<comment type="caution">
    <text evidence="1">The sequence shown here is derived from an EMBL/GenBank/DDBJ whole genome shotgun (WGS) entry which is preliminary data.</text>
</comment>
<reference evidence="1 2" key="1">
    <citation type="submission" date="2017-07" db="EMBL/GenBank/DDBJ databases">
        <title>Draft Genome Sequences of Select Purple Nonsulfur Bacteria.</title>
        <authorList>
            <person name="Lasarre B."/>
            <person name="Mckinlay J.B."/>
        </authorList>
    </citation>
    <scope>NUCLEOTIDE SEQUENCE [LARGE SCALE GENOMIC DNA]</scope>
    <source>
        <strain evidence="1 2">DSM 5909</strain>
    </source>
</reference>
<accession>A0A327L5G9</accession>
<sequence>MSDQLRPALRRDAAIAVGAVIWHGGRPLAVFRVHGEDAAAPVILEELTTRCGLRGQLCLWSLDAVTKAMMRGASRQHRFLETTEGRT</sequence>
<name>A0A327L5G9_9BRAD</name>
<dbReference type="AlphaFoldDB" id="A0A327L5G9"/>
<dbReference type="RefSeq" id="WP_111417938.1">
    <property type="nucleotide sequence ID" value="NZ_NPEX01000020.1"/>
</dbReference>
<gene>
    <name evidence="1" type="ORF">CH341_05005</name>
</gene>
<evidence type="ECO:0000313" key="2">
    <source>
        <dbReference type="Proteomes" id="UP000249130"/>
    </source>
</evidence>
<proteinExistence type="predicted"/>
<keyword evidence="2" id="KW-1185">Reference proteome</keyword>
<dbReference type="EMBL" id="NPEX01000020">
    <property type="protein sequence ID" value="RAI45275.1"/>
    <property type="molecule type" value="Genomic_DNA"/>
</dbReference>
<dbReference type="Proteomes" id="UP000249130">
    <property type="component" value="Unassembled WGS sequence"/>
</dbReference>
<protein>
    <submittedName>
        <fullName evidence="1">Uncharacterized protein</fullName>
    </submittedName>
</protein>
<evidence type="ECO:0000313" key="1">
    <source>
        <dbReference type="EMBL" id="RAI45275.1"/>
    </source>
</evidence>